<dbReference type="AlphaFoldDB" id="A0A9P4H2D3"/>
<organism evidence="2 3">
    <name type="scientific">Setomelanomma holmii</name>
    <dbReference type="NCBI Taxonomy" id="210430"/>
    <lineage>
        <taxon>Eukaryota</taxon>
        <taxon>Fungi</taxon>
        <taxon>Dikarya</taxon>
        <taxon>Ascomycota</taxon>
        <taxon>Pezizomycotina</taxon>
        <taxon>Dothideomycetes</taxon>
        <taxon>Pleosporomycetidae</taxon>
        <taxon>Pleosporales</taxon>
        <taxon>Pleosporineae</taxon>
        <taxon>Phaeosphaeriaceae</taxon>
        <taxon>Setomelanomma</taxon>
    </lineage>
</organism>
<name>A0A9P4H2D3_9PLEO</name>
<comment type="caution">
    <text evidence="2">The sequence shown here is derived from an EMBL/GenBank/DDBJ whole genome shotgun (WGS) entry which is preliminary data.</text>
</comment>
<feature type="compositionally biased region" description="Low complexity" evidence="1">
    <location>
        <begin position="1"/>
        <end position="22"/>
    </location>
</feature>
<evidence type="ECO:0000313" key="2">
    <source>
        <dbReference type="EMBL" id="KAF2027058.1"/>
    </source>
</evidence>
<protein>
    <submittedName>
        <fullName evidence="2">Uncharacterized protein</fullName>
    </submittedName>
</protein>
<dbReference type="EMBL" id="ML978232">
    <property type="protein sequence ID" value="KAF2027058.1"/>
    <property type="molecule type" value="Genomic_DNA"/>
</dbReference>
<gene>
    <name evidence="2" type="ORF">EK21DRAFT_91826</name>
</gene>
<accession>A0A9P4H2D3</accession>
<reference evidence="2" key="1">
    <citation type="journal article" date="2020" name="Stud. Mycol.">
        <title>101 Dothideomycetes genomes: a test case for predicting lifestyles and emergence of pathogens.</title>
        <authorList>
            <person name="Haridas S."/>
            <person name="Albert R."/>
            <person name="Binder M."/>
            <person name="Bloem J."/>
            <person name="Labutti K."/>
            <person name="Salamov A."/>
            <person name="Andreopoulos B."/>
            <person name="Baker S."/>
            <person name="Barry K."/>
            <person name="Bills G."/>
            <person name="Bluhm B."/>
            <person name="Cannon C."/>
            <person name="Castanera R."/>
            <person name="Culley D."/>
            <person name="Daum C."/>
            <person name="Ezra D."/>
            <person name="Gonzalez J."/>
            <person name="Henrissat B."/>
            <person name="Kuo A."/>
            <person name="Liang C."/>
            <person name="Lipzen A."/>
            <person name="Lutzoni F."/>
            <person name="Magnuson J."/>
            <person name="Mondo S."/>
            <person name="Nolan M."/>
            <person name="Ohm R."/>
            <person name="Pangilinan J."/>
            <person name="Park H.-J."/>
            <person name="Ramirez L."/>
            <person name="Alfaro M."/>
            <person name="Sun H."/>
            <person name="Tritt A."/>
            <person name="Yoshinaga Y."/>
            <person name="Zwiers L.-H."/>
            <person name="Turgeon B."/>
            <person name="Goodwin S."/>
            <person name="Spatafora J."/>
            <person name="Crous P."/>
            <person name="Grigoriev I."/>
        </authorList>
    </citation>
    <scope>NUCLEOTIDE SEQUENCE</scope>
    <source>
        <strain evidence="2">CBS 110217</strain>
    </source>
</reference>
<sequence length="156" mass="16670">MDPNASSYAPASAASQATNVANVRTRPRNLSDLSQAPTLVGSESDGDNDTGSPPAAQNLLSSRPEALGRPCIDEPWLLNKAGTPFAPVDGEDLAALVADLLEIAANKMREKYKILEPTGQFWDSMETNLGRASRLADAGESRAAFDLLKELMRKID</sequence>
<evidence type="ECO:0000256" key="1">
    <source>
        <dbReference type="SAM" id="MobiDB-lite"/>
    </source>
</evidence>
<feature type="region of interest" description="Disordered" evidence="1">
    <location>
        <begin position="1"/>
        <end position="63"/>
    </location>
</feature>
<dbReference type="Proteomes" id="UP000799777">
    <property type="component" value="Unassembled WGS sequence"/>
</dbReference>
<proteinExistence type="predicted"/>
<keyword evidence="3" id="KW-1185">Reference proteome</keyword>
<evidence type="ECO:0000313" key="3">
    <source>
        <dbReference type="Proteomes" id="UP000799777"/>
    </source>
</evidence>